<reference evidence="1" key="2">
    <citation type="submission" date="2023-04" db="EMBL/GenBank/DDBJ databases">
        <title>Paracnuella aquatica gen. nov., sp. nov., a member of the family Chitinophagaceae isolated from a hot spring.</title>
        <authorList>
            <person name="Wang C."/>
        </authorList>
    </citation>
    <scope>NUCLEOTIDE SEQUENCE</scope>
    <source>
        <strain evidence="1">LB-8</strain>
    </source>
</reference>
<evidence type="ECO:0000313" key="2">
    <source>
        <dbReference type="Proteomes" id="UP001155483"/>
    </source>
</evidence>
<dbReference type="AlphaFoldDB" id="A0A9X3BHH2"/>
<evidence type="ECO:0000313" key="1">
    <source>
        <dbReference type="EMBL" id="MCU7552354.1"/>
    </source>
</evidence>
<sequence length="80" mass="9579">MTLQHFNSLNQHIQYRNLLLNGVCLTDRDIDDTCILLFQLDHFYVEVFFDKHSDEILRSRSFESTDELGPYLERMNILNI</sequence>
<accession>A0A9X3BHH2</accession>
<organism evidence="1 2">
    <name type="scientific">Paraflavisolibacter caeni</name>
    <dbReference type="NCBI Taxonomy" id="2982496"/>
    <lineage>
        <taxon>Bacteria</taxon>
        <taxon>Pseudomonadati</taxon>
        <taxon>Bacteroidota</taxon>
        <taxon>Chitinophagia</taxon>
        <taxon>Chitinophagales</taxon>
        <taxon>Chitinophagaceae</taxon>
        <taxon>Paraflavisolibacter</taxon>
    </lineage>
</organism>
<protein>
    <submittedName>
        <fullName evidence="1">Uncharacterized protein</fullName>
    </submittedName>
</protein>
<proteinExistence type="predicted"/>
<gene>
    <name evidence="1" type="ORF">OCK74_24760</name>
</gene>
<dbReference type="Proteomes" id="UP001155483">
    <property type="component" value="Unassembled WGS sequence"/>
</dbReference>
<dbReference type="EMBL" id="JAOTIF010000032">
    <property type="protein sequence ID" value="MCU7552354.1"/>
    <property type="molecule type" value="Genomic_DNA"/>
</dbReference>
<reference evidence="1" key="1">
    <citation type="submission" date="2022-09" db="EMBL/GenBank/DDBJ databases">
        <authorList>
            <person name="Yuan C."/>
            <person name="Ke Z."/>
        </authorList>
    </citation>
    <scope>NUCLEOTIDE SEQUENCE</scope>
    <source>
        <strain evidence="1">LB-8</strain>
    </source>
</reference>
<name>A0A9X3BHH2_9BACT</name>
<dbReference type="RefSeq" id="WP_279299789.1">
    <property type="nucleotide sequence ID" value="NZ_JAOTIF010000032.1"/>
</dbReference>
<comment type="caution">
    <text evidence="1">The sequence shown here is derived from an EMBL/GenBank/DDBJ whole genome shotgun (WGS) entry which is preliminary data.</text>
</comment>
<keyword evidence="2" id="KW-1185">Reference proteome</keyword>